<keyword evidence="4" id="KW-1185">Reference proteome</keyword>
<dbReference type="RefSeq" id="WP_189581038.1">
    <property type="nucleotide sequence ID" value="NZ_BMYF01000009.1"/>
</dbReference>
<name>A0A8J3G5M8_9BACT</name>
<proteinExistence type="predicted"/>
<reference evidence="3" key="1">
    <citation type="journal article" date="2014" name="Int. J. Syst. Evol. Microbiol.">
        <title>Complete genome sequence of Corynebacterium casei LMG S-19264T (=DSM 44701T), isolated from a smear-ripened cheese.</title>
        <authorList>
            <consortium name="US DOE Joint Genome Institute (JGI-PGF)"/>
            <person name="Walter F."/>
            <person name="Albersmeier A."/>
            <person name="Kalinowski J."/>
            <person name="Ruckert C."/>
        </authorList>
    </citation>
    <scope>NUCLEOTIDE SEQUENCE</scope>
    <source>
        <strain evidence="3">KCTC 23224</strain>
    </source>
</reference>
<evidence type="ECO:0000313" key="4">
    <source>
        <dbReference type="Proteomes" id="UP000642809"/>
    </source>
</evidence>
<dbReference type="Pfam" id="PF00534">
    <property type="entry name" value="Glycos_transf_1"/>
    <property type="match status" value="1"/>
</dbReference>
<comment type="caution">
    <text evidence="3">The sequence shown here is derived from an EMBL/GenBank/DDBJ whole genome shotgun (WGS) entry which is preliminary data.</text>
</comment>
<dbReference type="Gene3D" id="3.40.50.2000">
    <property type="entry name" value="Glycogen Phosphorylase B"/>
    <property type="match status" value="2"/>
</dbReference>
<dbReference type="Proteomes" id="UP000642809">
    <property type="component" value="Unassembled WGS sequence"/>
</dbReference>
<sequence length="401" mass="46091">MNGLDRMRADSKINSFDSLKDKRFLFVVNTLRGFGGAERQSLILATYIKKNISSNVFFLAFEDGGEFRLLLEEARIEVHCFTFKHQASKFKKAFQYFRLIQFVKPLKPDFLIPYVAESNKIVAQIWKYTGAMFAFWNQREEGRKLFGTSHEKKIISKVPAIISNSFEGRDALVRVYNLNPDEITVINNGIIPYTDEIEDYDWHSHFKIERHRPLVSMVANITSRKDHFTLFKAWQLVIFQCRTKQMPLPFLVLAGRLDDTYDDLRLLGFDLNLSDSVGFTGSINPVQSLIKNSLFCVFSSNLEGCPNGVLECMEQGKAVIATNISGVMQALGTTYADICLSQPNNHCDLADKIMNLYQQPYLIKEIGIYNSNRITKEFSVEQMVTKHLQIIEDKLKRFPKV</sequence>
<dbReference type="SUPFAM" id="SSF53756">
    <property type="entry name" value="UDP-Glycosyltransferase/glycogen phosphorylase"/>
    <property type="match status" value="1"/>
</dbReference>
<evidence type="ECO:0000256" key="1">
    <source>
        <dbReference type="ARBA" id="ARBA00022679"/>
    </source>
</evidence>
<dbReference type="EMBL" id="BMYF01000009">
    <property type="protein sequence ID" value="GHB37224.1"/>
    <property type="molecule type" value="Genomic_DNA"/>
</dbReference>
<reference evidence="3" key="2">
    <citation type="submission" date="2020-09" db="EMBL/GenBank/DDBJ databases">
        <authorList>
            <person name="Sun Q."/>
            <person name="Kim S."/>
        </authorList>
    </citation>
    <scope>NUCLEOTIDE SEQUENCE</scope>
    <source>
        <strain evidence="3">KCTC 23224</strain>
    </source>
</reference>
<dbReference type="AlphaFoldDB" id="A0A8J3G5M8"/>
<accession>A0A8J3G5M8</accession>
<feature type="domain" description="Glycosyl transferase family 1" evidence="2">
    <location>
        <begin position="207"/>
        <end position="364"/>
    </location>
</feature>
<evidence type="ECO:0000313" key="3">
    <source>
        <dbReference type="EMBL" id="GHB37224.1"/>
    </source>
</evidence>
<organism evidence="3 4">
    <name type="scientific">Mongoliitalea lutea</name>
    <dbReference type="NCBI Taxonomy" id="849756"/>
    <lineage>
        <taxon>Bacteria</taxon>
        <taxon>Pseudomonadati</taxon>
        <taxon>Bacteroidota</taxon>
        <taxon>Cytophagia</taxon>
        <taxon>Cytophagales</taxon>
        <taxon>Cyclobacteriaceae</taxon>
        <taxon>Mongoliitalea</taxon>
    </lineage>
</organism>
<keyword evidence="1" id="KW-0808">Transferase</keyword>
<dbReference type="CDD" id="cd03801">
    <property type="entry name" value="GT4_PimA-like"/>
    <property type="match status" value="1"/>
</dbReference>
<evidence type="ECO:0000259" key="2">
    <source>
        <dbReference type="Pfam" id="PF00534"/>
    </source>
</evidence>
<dbReference type="GO" id="GO:0009103">
    <property type="term" value="P:lipopolysaccharide biosynthetic process"/>
    <property type="evidence" value="ECO:0007669"/>
    <property type="project" value="TreeGrafter"/>
</dbReference>
<dbReference type="PANTHER" id="PTHR46401:SF2">
    <property type="entry name" value="GLYCOSYLTRANSFERASE WBBK-RELATED"/>
    <property type="match status" value="1"/>
</dbReference>
<dbReference type="PANTHER" id="PTHR46401">
    <property type="entry name" value="GLYCOSYLTRANSFERASE WBBK-RELATED"/>
    <property type="match status" value="1"/>
</dbReference>
<gene>
    <name evidence="3" type="ORF">GCM10008106_18150</name>
</gene>
<protein>
    <recommendedName>
        <fullName evidence="2">Glycosyl transferase family 1 domain-containing protein</fullName>
    </recommendedName>
</protein>
<dbReference type="InterPro" id="IPR001296">
    <property type="entry name" value="Glyco_trans_1"/>
</dbReference>
<dbReference type="GO" id="GO:0016757">
    <property type="term" value="F:glycosyltransferase activity"/>
    <property type="evidence" value="ECO:0007669"/>
    <property type="project" value="InterPro"/>
</dbReference>